<dbReference type="EMBL" id="JABSTQ010009442">
    <property type="protein sequence ID" value="KAG0429139.1"/>
    <property type="molecule type" value="Genomic_DNA"/>
</dbReference>
<keyword evidence="2" id="KW-1185">Reference proteome</keyword>
<sequence>MSRRLEFQGAPPSRALVKPDYFAFVALHIPDAVVCLVRNPVSYDKERSLECGGFGERGAMPRPRPDPAKGAEEVLGEASPKSTHSCPLGAAFAAREPCRPFDNALSRTGCFAEAITSRGPASSKISVTTQVPLGNTGKHLQFSTPRLKLSLPRRSLLAAETAEAPSHARHSGAIETTEILLQFVGGYLVNRRLKPVLKETQAPSLRSGISNVLVSPIFSFGHCFSHTDKYLSDVRVNCKALVLGHHVEWAELRPEKCGGLVEE</sequence>
<protein>
    <submittedName>
        <fullName evidence="1">Uncharacterized protein</fullName>
    </submittedName>
</protein>
<reference evidence="1 2" key="1">
    <citation type="journal article" date="2020" name="Cell">
        <title>Large-Scale Comparative Analyses of Tick Genomes Elucidate Their Genetic Diversity and Vector Capacities.</title>
        <authorList>
            <consortium name="Tick Genome and Microbiome Consortium (TIGMIC)"/>
            <person name="Jia N."/>
            <person name="Wang J."/>
            <person name="Shi W."/>
            <person name="Du L."/>
            <person name="Sun Y."/>
            <person name="Zhan W."/>
            <person name="Jiang J.F."/>
            <person name="Wang Q."/>
            <person name="Zhang B."/>
            <person name="Ji P."/>
            <person name="Bell-Sakyi L."/>
            <person name="Cui X.M."/>
            <person name="Yuan T.T."/>
            <person name="Jiang B.G."/>
            <person name="Yang W.F."/>
            <person name="Lam T.T."/>
            <person name="Chang Q.C."/>
            <person name="Ding S.J."/>
            <person name="Wang X.J."/>
            <person name="Zhu J.G."/>
            <person name="Ruan X.D."/>
            <person name="Zhao L."/>
            <person name="Wei J.T."/>
            <person name="Ye R.Z."/>
            <person name="Que T.C."/>
            <person name="Du C.H."/>
            <person name="Zhou Y.H."/>
            <person name="Cheng J.X."/>
            <person name="Dai P.F."/>
            <person name="Guo W.B."/>
            <person name="Han X.H."/>
            <person name="Huang E.J."/>
            <person name="Li L.F."/>
            <person name="Wei W."/>
            <person name="Gao Y.C."/>
            <person name="Liu J.Z."/>
            <person name="Shao H.Z."/>
            <person name="Wang X."/>
            <person name="Wang C.C."/>
            <person name="Yang T.C."/>
            <person name="Huo Q.B."/>
            <person name="Li W."/>
            <person name="Chen H.Y."/>
            <person name="Chen S.E."/>
            <person name="Zhou L.G."/>
            <person name="Ni X.B."/>
            <person name="Tian J.H."/>
            <person name="Sheng Y."/>
            <person name="Liu T."/>
            <person name="Pan Y.S."/>
            <person name="Xia L.Y."/>
            <person name="Li J."/>
            <person name="Zhao F."/>
            <person name="Cao W.C."/>
        </authorList>
    </citation>
    <scope>NUCLEOTIDE SEQUENCE [LARGE SCALE GENOMIC DNA]</scope>
    <source>
        <strain evidence="1">Iper-2018</strain>
    </source>
</reference>
<evidence type="ECO:0000313" key="2">
    <source>
        <dbReference type="Proteomes" id="UP000805193"/>
    </source>
</evidence>
<gene>
    <name evidence="1" type="ORF">HPB47_023929</name>
</gene>
<evidence type="ECO:0000313" key="1">
    <source>
        <dbReference type="EMBL" id="KAG0429139.1"/>
    </source>
</evidence>
<accession>A0AC60Q5P9</accession>
<name>A0AC60Q5P9_IXOPE</name>
<comment type="caution">
    <text evidence="1">The sequence shown here is derived from an EMBL/GenBank/DDBJ whole genome shotgun (WGS) entry which is preliminary data.</text>
</comment>
<organism evidence="1 2">
    <name type="scientific">Ixodes persulcatus</name>
    <name type="common">Taiga tick</name>
    <dbReference type="NCBI Taxonomy" id="34615"/>
    <lineage>
        <taxon>Eukaryota</taxon>
        <taxon>Metazoa</taxon>
        <taxon>Ecdysozoa</taxon>
        <taxon>Arthropoda</taxon>
        <taxon>Chelicerata</taxon>
        <taxon>Arachnida</taxon>
        <taxon>Acari</taxon>
        <taxon>Parasitiformes</taxon>
        <taxon>Ixodida</taxon>
        <taxon>Ixodoidea</taxon>
        <taxon>Ixodidae</taxon>
        <taxon>Ixodinae</taxon>
        <taxon>Ixodes</taxon>
    </lineage>
</organism>
<proteinExistence type="predicted"/>
<dbReference type="Proteomes" id="UP000805193">
    <property type="component" value="Unassembled WGS sequence"/>
</dbReference>